<dbReference type="InterPro" id="IPR050585">
    <property type="entry name" value="Xaa-Pro_dipeptidyl-ppase/CocE"/>
</dbReference>
<dbReference type="PANTHER" id="PTHR43056">
    <property type="entry name" value="PEPTIDASE S9 PROLYL OLIGOPEPTIDASE"/>
    <property type="match status" value="1"/>
</dbReference>
<dbReference type="Gene3D" id="2.60.120.260">
    <property type="entry name" value="Galactose-binding domain-like"/>
    <property type="match status" value="1"/>
</dbReference>
<dbReference type="Pfam" id="PF02129">
    <property type="entry name" value="Peptidase_S15"/>
    <property type="match status" value="1"/>
</dbReference>
<dbReference type="SMART" id="SM00939">
    <property type="entry name" value="PepX_C"/>
    <property type="match status" value="1"/>
</dbReference>
<dbReference type="Gene3D" id="1.10.3020.10">
    <property type="entry name" value="alpha-amino acid ester hydrolase ( Helical cap domain)"/>
    <property type="match status" value="1"/>
</dbReference>
<dbReference type="Pfam" id="PF08530">
    <property type="entry name" value="PepX_C"/>
    <property type="match status" value="1"/>
</dbReference>
<dbReference type="InterPro" id="IPR000383">
    <property type="entry name" value="Xaa-Pro-like_dom"/>
</dbReference>
<protein>
    <submittedName>
        <fullName evidence="3">CocE/NonD family hydrolase</fullName>
    </submittedName>
</protein>
<sequence>MTETIETLTSTSSESAGVPMRDGVVLAATVYRRSSGEPRPVLLVRTPYNEQMSRTLPVAPALEAGFAVVVQNCRGTARSEGELWAFENETQDGLDTIEWLLGQPWSNGQVCMFGPSYLGMSQLAVSGHRPKGLAAIVPIVATHHYRDGLVFNQGALQLGQALGWHTLKTAQTLGERATRGEDVGSQLGAFFAMTRDMESSYRTLPLTALSAISDVLPSWTKWLEQETEPDYWKRISYADRRTRTEVPALHVGGWFDLFLRGTLDNFTTISQGAESAEARANQHLIIGPWTHADYTGAAGELFFGAGSALAVRLEEQQLRFLRESVDGTPTTLPTVQIFVMGANVWRVENEWPLARTDWQKWYLQPGGGLSPQEPAPGADDDDRWLGFTHDPHHPVPTVGGGTLIQGGPDGGAGYMPGPRDQRGLDARTDILRFTGPVLEQDMEVTGPLRVTLHAATSARDTDFTAKLIDVWPDGRALGVADGIVRARYRHGMDEPAPVEPGQVYEYTIDLAATSQVFKKGHRLRVDIASSNFPCYDRNSGSGKPAGDVTAEDFTTAEQQIFCSAAHPSYIHLPVIPSKEK</sequence>
<dbReference type="InterPro" id="IPR005674">
    <property type="entry name" value="CocE/Ser_esterase"/>
</dbReference>
<dbReference type="NCBIfam" id="TIGR00976">
    <property type="entry name" value="CocE_NonD"/>
    <property type="match status" value="1"/>
</dbReference>
<name>A0ABS9LE98_9MICC</name>
<dbReference type="Proteomes" id="UP001165368">
    <property type="component" value="Unassembled WGS sequence"/>
</dbReference>
<dbReference type="RefSeq" id="WP_237827144.1">
    <property type="nucleotide sequence ID" value="NZ_JAKLTQ010000031.1"/>
</dbReference>
<dbReference type="InterPro" id="IPR013736">
    <property type="entry name" value="Xaa-Pro_dipept_C"/>
</dbReference>
<dbReference type="SUPFAM" id="SSF49785">
    <property type="entry name" value="Galactose-binding domain-like"/>
    <property type="match status" value="1"/>
</dbReference>
<dbReference type="InterPro" id="IPR008979">
    <property type="entry name" value="Galactose-bd-like_sf"/>
</dbReference>
<evidence type="ECO:0000313" key="4">
    <source>
        <dbReference type="Proteomes" id="UP001165368"/>
    </source>
</evidence>
<dbReference type="GO" id="GO:0016787">
    <property type="term" value="F:hydrolase activity"/>
    <property type="evidence" value="ECO:0007669"/>
    <property type="project" value="UniProtKB-KW"/>
</dbReference>
<dbReference type="InterPro" id="IPR029058">
    <property type="entry name" value="AB_hydrolase_fold"/>
</dbReference>
<reference evidence="3" key="1">
    <citation type="submission" date="2022-01" db="EMBL/GenBank/DDBJ databases">
        <authorList>
            <person name="Jo J.-H."/>
            <person name="Im W.-T."/>
        </authorList>
    </citation>
    <scope>NUCLEOTIDE SEQUENCE</scope>
    <source>
        <strain evidence="3">I2-34</strain>
    </source>
</reference>
<dbReference type="SUPFAM" id="SSF53474">
    <property type="entry name" value="alpha/beta-Hydrolases"/>
    <property type="match status" value="1"/>
</dbReference>
<comment type="caution">
    <text evidence="3">The sequence shown here is derived from an EMBL/GenBank/DDBJ whole genome shotgun (WGS) entry which is preliminary data.</text>
</comment>
<organism evidence="3 4">
    <name type="scientific">Arthrobacter hankyongi</name>
    <dbReference type="NCBI Taxonomy" id="2904801"/>
    <lineage>
        <taxon>Bacteria</taxon>
        <taxon>Bacillati</taxon>
        <taxon>Actinomycetota</taxon>
        <taxon>Actinomycetes</taxon>
        <taxon>Micrococcales</taxon>
        <taxon>Micrococcaceae</taxon>
        <taxon>Arthrobacter</taxon>
    </lineage>
</organism>
<evidence type="ECO:0000313" key="3">
    <source>
        <dbReference type="EMBL" id="MCG2624779.1"/>
    </source>
</evidence>
<keyword evidence="1 3" id="KW-0378">Hydrolase</keyword>
<evidence type="ECO:0000259" key="2">
    <source>
        <dbReference type="SMART" id="SM00939"/>
    </source>
</evidence>
<dbReference type="PANTHER" id="PTHR43056:SF10">
    <property type="entry name" value="COCE_NOND FAMILY, PUTATIVE (AFU_ORTHOLOGUE AFUA_7G00600)-RELATED"/>
    <property type="match status" value="1"/>
</dbReference>
<feature type="domain" description="Xaa-Pro dipeptidyl-peptidase C-terminal" evidence="2">
    <location>
        <begin position="318"/>
        <end position="571"/>
    </location>
</feature>
<dbReference type="EMBL" id="JAKLTQ010000031">
    <property type="protein sequence ID" value="MCG2624779.1"/>
    <property type="molecule type" value="Genomic_DNA"/>
</dbReference>
<evidence type="ECO:0000256" key="1">
    <source>
        <dbReference type="ARBA" id="ARBA00022801"/>
    </source>
</evidence>
<dbReference type="Gene3D" id="3.40.50.1820">
    <property type="entry name" value="alpha/beta hydrolase"/>
    <property type="match status" value="1"/>
</dbReference>
<gene>
    <name evidence="3" type="ORF">LVY72_23095</name>
</gene>
<keyword evidence="4" id="KW-1185">Reference proteome</keyword>
<proteinExistence type="predicted"/>
<accession>A0ABS9LE98</accession>